<keyword evidence="1" id="KW-0732">Signal</keyword>
<dbReference type="EMBL" id="BAABWN010000014">
    <property type="protein sequence ID" value="GAA6169695.1"/>
    <property type="molecule type" value="Genomic_DNA"/>
</dbReference>
<feature type="signal peptide" evidence="1">
    <location>
        <begin position="1"/>
        <end position="26"/>
    </location>
</feature>
<evidence type="ECO:0000256" key="1">
    <source>
        <dbReference type="SAM" id="SignalP"/>
    </source>
</evidence>
<name>A0ABQ0ADG4_9GAMM</name>
<feature type="chain" id="PRO_5045039216" evidence="1">
    <location>
        <begin position="27"/>
        <end position="379"/>
    </location>
</feature>
<accession>A0ABQ0ADG4</accession>
<organism evidence="2 3">
    <name type="scientific">Sessilibacter corallicola</name>
    <dbReference type="NCBI Taxonomy" id="2904075"/>
    <lineage>
        <taxon>Bacteria</taxon>
        <taxon>Pseudomonadati</taxon>
        <taxon>Pseudomonadota</taxon>
        <taxon>Gammaproteobacteria</taxon>
        <taxon>Cellvibrionales</taxon>
        <taxon>Cellvibrionaceae</taxon>
        <taxon>Sessilibacter</taxon>
    </lineage>
</organism>
<gene>
    <name evidence="2" type="ORF">NBRC116591_35060</name>
</gene>
<reference evidence="2 3" key="1">
    <citation type="submission" date="2024-04" db="EMBL/GenBank/DDBJ databases">
        <title>Draft genome sequence of Sessilibacter corallicola NBRC 116591.</title>
        <authorList>
            <person name="Miyakawa T."/>
            <person name="Kusuya Y."/>
            <person name="Miura T."/>
        </authorList>
    </citation>
    <scope>NUCLEOTIDE SEQUENCE [LARGE SCALE GENOMIC DNA]</scope>
    <source>
        <strain evidence="2 3">KU-00831-HH</strain>
    </source>
</reference>
<protein>
    <submittedName>
        <fullName evidence="2">Uncharacterized protein</fullName>
    </submittedName>
</protein>
<dbReference type="RefSeq" id="WP_353304168.1">
    <property type="nucleotide sequence ID" value="NZ_BAABWN010000014.1"/>
</dbReference>
<proteinExistence type="predicted"/>
<sequence>MSLKHMSLKGWLSFGLLILGSGAVWADDQSSDCENPYEHFVFSWPIDHSCGKHTRGGTTVGAPVVESELPHPGWLSLQESGLSDFDKDRRAILAMAGGYKVTFDFLEVVGFSDDFAHDKPYHSWGTEYVYVVEDAPNFISLQHVMVMKFLQENGEESEPFVMKHWRQDWTYQAKEMLVYDQSNDWHKVKIPKNQRKGAWVQSVYQVDDSPRYASYGYWQHNPSFSSWISQTTARPLPRRESSVRSDYDVLEGFNRHTISRFGWTQEEENWKKVNSGETGEATYLSKEIGIARYRAITDYDFSLGDQYMGSAGQFWADVRAVWNELISNNKSISLNARVDGLPLFVPLFGYAEKLVGSDSYDSASGKAFARDTIESYLAQ</sequence>
<keyword evidence="3" id="KW-1185">Reference proteome</keyword>
<dbReference type="Proteomes" id="UP001465153">
    <property type="component" value="Unassembled WGS sequence"/>
</dbReference>
<dbReference type="Pfam" id="PF20311">
    <property type="entry name" value="DUF6607"/>
    <property type="match status" value="1"/>
</dbReference>
<dbReference type="InterPro" id="IPR046715">
    <property type="entry name" value="DUF6607"/>
</dbReference>
<evidence type="ECO:0000313" key="2">
    <source>
        <dbReference type="EMBL" id="GAA6169695.1"/>
    </source>
</evidence>
<evidence type="ECO:0000313" key="3">
    <source>
        <dbReference type="Proteomes" id="UP001465153"/>
    </source>
</evidence>
<comment type="caution">
    <text evidence="2">The sequence shown here is derived from an EMBL/GenBank/DDBJ whole genome shotgun (WGS) entry which is preliminary data.</text>
</comment>